<feature type="region of interest" description="Disordered" evidence="1">
    <location>
        <begin position="1"/>
        <end position="74"/>
    </location>
</feature>
<name>A0A8H7K344_BIOOC</name>
<comment type="caution">
    <text evidence="2">The sequence shown here is derived from an EMBL/GenBank/DDBJ whole genome shotgun (WGS) entry which is preliminary data.</text>
</comment>
<feature type="compositionally biased region" description="Polar residues" evidence="1">
    <location>
        <begin position="38"/>
        <end position="74"/>
    </location>
</feature>
<reference evidence="2" key="1">
    <citation type="submission" date="2020-10" db="EMBL/GenBank/DDBJ databases">
        <title>High-Quality Genome Resource of Clonostachys rosea strain S41 by Oxford Nanopore Long-Read Sequencing.</title>
        <authorList>
            <person name="Wang H."/>
        </authorList>
    </citation>
    <scope>NUCLEOTIDE SEQUENCE</scope>
    <source>
        <strain evidence="2">S41</strain>
    </source>
</reference>
<accession>A0A8H7K344</accession>
<gene>
    <name evidence="2" type="ORF">IM811_009819</name>
</gene>
<proteinExistence type="predicted"/>
<evidence type="ECO:0000256" key="1">
    <source>
        <dbReference type="SAM" id="MobiDB-lite"/>
    </source>
</evidence>
<sequence length="225" mass="24347">MKTNEYNSSDSAAIPNATDLEDPKLPNTLCEELPFPQNAATNEHSRANRQPLSVDGESTNQAWPATHAPTNSSHDANEIFTNTLLDANSIDHCGIGSESLYPNVALNINSLNSDDESSSTLDQPGILFSLLDSPSVYNEAEPRFHGRSGTSQKSKALFSSLENTNQPAISHLRSRLQTDSESLGLEETFGKCPDGGLSSDRYLEDMRFLQNLNPVISPNVPGEAA</sequence>
<feature type="compositionally biased region" description="Polar residues" evidence="1">
    <location>
        <begin position="1"/>
        <end position="11"/>
    </location>
</feature>
<protein>
    <submittedName>
        <fullName evidence="2">Uncharacterized protein</fullName>
    </submittedName>
</protein>
<dbReference type="Proteomes" id="UP000616885">
    <property type="component" value="Unassembled WGS sequence"/>
</dbReference>
<evidence type="ECO:0000313" key="3">
    <source>
        <dbReference type="Proteomes" id="UP000616885"/>
    </source>
</evidence>
<dbReference type="EMBL" id="JADCTT010000026">
    <property type="protein sequence ID" value="KAF9742022.1"/>
    <property type="molecule type" value="Genomic_DNA"/>
</dbReference>
<organism evidence="2 3">
    <name type="scientific">Bionectria ochroleuca</name>
    <name type="common">Gliocladium roseum</name>
    <dbReference type="NCBI Taxonomy" id="29856"/>
    <lineage>
        <taxon>Eukaryota</taxon>
        <taxon>Fungi</taxon>
        <taxon>Dikarya</taxon>
        <taxon>Ascomycota</taxon>
        <taxon>Pezizomycotina</taxon>
        <taxon>Sordariomycetes</taxon>
        <taxon>Hypocreomycetidae</taxon>
        <taxon>Hypocreales</taxon>
        <taxon>Bionectriaceae</taxon>
        <taxon>Clonostachys</taxon>
    </lineage>
</organism>
<evidence type="ECO:0000313" key="2">
    <source>
        <dbReference type="EMBL" id="KAF9742022.1"/>
    </source>
</evidence>
<dbReference type="AlphaFoldDB" id="A0A8H7K344"/>